<gene>
    <name evidence="1" type="ORF">TorRG33x02_004460</name>
</gene>
<dbReference type="EMBL" id="JXTC01000001">
    <property type="protein sequence ID" value="POO04142.1"/>
    <property type="molecule type" value="Genomic_DNA"/>
</dbReference>
<keyword evidence="2" id="KW-1185">Reference proteome</keyword>
<sequence>VTSSSARPVSSITRELRNECNAPSGYSINVATVMPRSSKELGDHLFRNLPRHLLHYLLHRSVGY</sequence>
<name>A0A2P5G289_TREOI</name>
<evidence type="ECO:0000313" key="1">
    <source>
        <dbReference type="EMBL" id="POO04142.1"/>
    </source>
</evidence>
<organism evidence="1 2">
    <name type="scientific">Trema orientale</name>
    <name type="common">Charcoal tree</name>
    <name type="synonym">Celtis orientalis</name>
    <dbReference type="NCBI Taxonomy" id="63057"/>
    <lineage>
        <taxon>Eukaryota</taxon>
        <taxon>Viridiplantae</taxon>
        <taxon>Streptophyta</taxon>
        <taxon>Embryophyta</taxon>
        <taxon>Tracheophyta</taxon>
        <taxon>Spermatophyta</taxon>
        <taxon>Magnoliopsida</taxon>
        <taxon>eudicotyledons</taxon>
        <taxon>Gunneridae</taxon>
        <taxon>Pentapetalae</taxon>
        <taxon>rosids</taxon>
        <taxon>fabids</taxon>
        <taxon>Rosales</taxon>
        <taxon>Cannabaceae</taxon>
        <taxon>Trema</taxon>
    </lineage>
</organism>
<dbReference type="AlphaFoldDB" id="A0A2P5G289"/>
<protein>
    <submittedName>
        <fullName evidence="1">Uncharacterized protein</fullName>
    </submittedName>
</protein>
<comment type="caution">
    <text evidence="1">The sequence shown here is derived from an EMBL/GenBank/DDBJ whole genome shotgun (WGS) entry which is preliminary data.</text>
</comment>
<evidence type="ECO:0000313" key="2">
    <source>
        <dbReference type="Proteomes" id="UP000237000"/>
    </source>
</evidence>
<dbReference type="InParanoid" id="A0A2P5G289"/>
<dbReference type="Proteomes" id="UP000237000">
    <property type="component" value="Unassembled WGS sequence"/>
</dbReference>
<accession>A0A2P5G289</accession>
<proteinExistence type="predicted"/>
<dbReference type="OrthoDB" id="433457at2759"/>
<reference evidence="2" key="1">
    <citation type="submission" date="2016-06" db="EMBL/GenBank/DDBJ databases">
        <title>Parallel loss of symbiosis genes in relatives of nitrogen-fixing non-legume Parasponia.</title>
        <authorList>
            <person name="Van Velzen R."/>
            <person name="Holmer R."/>
            <person name="Bu F."/>
            <person name="Rutten L."/>
            <person name="Van Zeijl A."/>
            <person name="Liu W."/>
            <person name="Santuari L."/>
            <person name="Cao Q."/>
            <person name="Sharma T."/>
            <person name="Shen D."/>
            <person name="Roswanjaya Y."/>
            <person name="Wardhani T."/>
            <person name="Kalhor M.S."/>
            <person name="Jansen J."/>
            <person name="Van den Hoogen J."/>
            <person name="Gungor B."/>
            <person name="Hartog M."/>
            <person name="Hontelez J."/>
            <person name="Verver J."/>
            <person name="Yang W.-C."/>
            <person name="Schijlen E."/>
            <person name="Repin R."/>
            <person name="Schilthuizen M."/>
            <person name="Schranz E."/>
            <person name="Heidstra R."/>
            <person name="Miyata K."/>
            <person name="Fedorova E."/>
            <person name="Kohlen W."/>
            <person name="Bisseling T."/>
            <person name="Smit S."/>
            <person name="Geurts R."/>
        </authorList>
    </citation>
    <scope>NUCLEOTIDE SEQUENCE [LARGE SCALE GENOMIC DNA]</scope>
    <source>
        <strain evidence="2">cv. RG33-2</strain>
    </source>
</reference>
<feature type="non-terminal residue" evidence="1">
    <location>
        <position position="1"/>
    </location>
</feature>